<dbReference type="AlphaFoldDB" id="A0A1I1VTL3"/>
<proteinExistence type="predicted"/>
<evidence type="ECO:0000313" key="2">
    <source>
        <dbReference type="Proteomes" id="UP000199400"/>
    </source>
</evidence>
<protein>
    <recommendedName>
        <fullName evidence="3">Aspartyl/glutamyl-tRNA(Asn/Gln) amidotransferase subunit C</fullName>
    </recommendedName>
</protein>
<name>A0A1I1VTL3_9BACT</name>
<dbReference type="EMBL" id="FOMX01000005">
    <property type="protein sequence ID" value="SFD86154.1"/>
    <property type="molecule type" value="Genomic_DNA"/>
</dbReference>
<sequence length="105" mass="10622">MDPEAAVALARAVLVDLTADEARAISAALQPVLARLRALPDTCAEGAPDARLRAEQVLRADVPGPALPQSQALAGVPSTTPDGLVRVASFAAPDVSSPSREVGSS</sequence>
<dbReference type="STRING" id="54.SAMN02745121_01939"/>
<keyword evidence="2" id="KW-1185">Reference proteome</keyword>
<organism evidence="1 2">
    <name type="scientific">Nannocystis exedens</name>
    <dbReference type="NCBI Taxonomy" id="54"/>
    <lineage>
        <taxon>Bacteria</taxon>
        <taxon>Pseudomonadati</taxon>
        <taxon>Myxococcota</taxon>
        <taxon>Polyangia</taxon>
        <taxon>Nannocystales</taxon>
        <taxon>Nannocystaceae</taxon>
        <taxon>Nannocystis</taxon>
    </lineage>
</organism>
<dbReference type="Proteomes" id="UP000199400">
    <property type="component" value="Unassembled WGS sequence"/>
</dbReference>
<dbReference type="RefSeq" id="WP_218163337.1">
    <property type="nucleotide sequence ID" value="NZ_FOMX01000005.1"/>
</dbReference>
<evidence type="ECO:0000313" key="1">
    <source>
        <dbReference type="EMBL" id="SFD86154.1"/>
    </source>
</evidence>
<evidence type="ECO:0008006" key="3">
    <source>
        <dbReference type="Google" id="ProtNLM"/>
    </source>
</evidence>
<gene>
    <name evidence="1" type="ORF">SAMN02745121_01939</name>
</gene>
<accession>A0A1I1VTL3</accession>
<reference evidence="2" key="1">
    <citation type="submission" date="2016-10" db="EMBL/GenBank/DDBJ databases">
        <authorList>
            <person name="Varghese N."/>
            <person name="Submissions S."/>
        </authorList>
    </citation>
    <scope>NUCLEOTIDE SEQUENCE [LARGE SCALE GENOMIC DNA]</scope>
    <source>
        <strain evidence="2">ATCC 25963</strain>
    </source>
</reference>